<dbReference type="Gene3D" id="2.40.50.1020">
    <property type="entry name" value="LytTr DNA-binding domain"/>
    <property type="match status" value="1"/>
</dbReference>
<dbReference type="Gene3D" id="3.40.50.2300">
    <property type="match status" value="1"/>
</dbReference>
<sequence length="237" mass="27538">MKKTLKCLLLDDELPGLTYLRMLCEQLPQVEVVKAFNSPERFLEEYKSLDFDFFIVDIEMPGFSGLEIAQLLKEKPVIICTAYKEYAADAFDLEAVDYIVKPIRQERLQKAVEKMENLLKQREPLKDFIQMNTSKGKAILFFDKLLHITATEPDKRDKCATLTNGDQLILKNVTFQYLLSVLPPDTFCRISKKDIISLKAVQYFSFDEVTLILKDQRPVSLTIGDAYRQHFLELLRR</sequence>
<evidence type="ECO:0000313" key="4">
    <source>
        <dbReference type="EMBL" id="TXK49247.1"/>
    </source>
</evidence>
<keyword evidence="2" id="KW-0597">Phosphoprotein</keyword>
<dbReference type="InterPro" id="IPR007492">
    <property type="entry name" value="LytTR_DNA-bd_dom"/>
</dbReference>
<dbReference type="GO" id="GO:0000156">
    <property type="term" value="F:phosphorelay response regulator activity"/>
    <property type="evidence" value="ECO:0007669"/>
    <property type="project" value="TreeGrafter"/>
</dbReference>
<dbReference type="PANTHER" id="PTHR48111">
    <property type="entry name" value="REGULATOR OF RPOS"/>
    <property type="match status" value="1"/>
</dbReference>
<dbReference type="GO" id="GO:0032993">
    <property type="term" value="C:protein-DNA complex"/>
    <property type="evidence" value="ECO:0007669"/>
    <property type="project" value="TreeGrafter"/>
</dbReference>
<dbReference type="InterPro" id="IPR039420">
    <property type="entry name" value="WalR-like"/>
</dbReference>
<evidence type="ECO:0000256" key="1">
    <source>
        <dbReference type="ARBA" id="ARBA00023125"/>
    </source>
</evidence>
<gene>
    <name evidence="4" type="ORF">FVR03_06685</name>
</gene>
<dbReference type="AlphaFoldDB" id="A0A5C8KAF7"/>
<dbReference type="InterPro" id="IPR011006">
    <property type="entry name" value="CheY-like_superfamily"/>
</dbReference>
<dbReference type="SUPFAM" id="SSF52172">
    <property type="entry name" value="CheY-like"/>
    <property type="match status" value="1"/>
</dbReference>
<dbReference type="SMART" id="SM00448">
    <property type="entry name" value="REC"/>
    <property type="match status" value="1"/>
</dbReference>
<dbReference type="Pfam" id="PF00072">
    <property type="entry name" value="Response_reg"/>
    <property type="match status" value="1"/>
</dbReference>
<protein>
    <submittedName>
        <fullName evidence="4">Response regulator transcription factor</fullName>
    </submittedName>
</protein>
<keyword evidence="1" id="KW-0238">DNA-binding</keyword>
<dbReference type="EMBL" id="VRTY01000018">
    <property type="protein sequence ID" value="TXK49247.1"/>
    <property type="molecule type" value="Genomic_DNA"/>
</dbReference>
<proteinExistence type="predicted"/>
<dbReference type="GO" id="GO:0000976">
    <property type="term" value="F:transcription cis-regulatory region binding"/>
    <property type="evidence" value="ECO:0007669"/>
    <property type="project" value="TreeGrafter"/>
</dbReference>
<dbReference type="PROSITE" id="PS50110">
    <property type="entry name" value="RESPONSE_REGULATORY"/>
    <property type="match status" value="1"/>
</dbReference>
<comment type="caution">
    <text evidence="4">The sequence shown here is derived from an EMBL/GenBank/DDBJ whole genome shotgun (WGS) entry which is preliminary data.</text>
</comment>
<dbReference type="Proteomes" id="UP000321926">
    <property type="component" value="Unassembled WGS sequence"/>
</dbReference>
<organism evidence="4 5">
    <name type="scientific">Pontibacter qinzhouensis</name>
    <dbReference type="NCBI Taxonomy" id="2603253"/>
    <lineage>
        <taxon>Bacteria</taxon>
        <taxon>Pseudomonadati</taxon>
        <taxon>Bacteroidota</taxon>
        <taxon>Cytophagia</taxon>
        <taxon>Cytophagales</taxon>
        <taxon>Hymenobacteraceae</taxon>
        <taxon>Pontibacter</taxon>
    </lineage>
</organism>
<feature type="domain" description="Response regulatory" evidence="3">
    <location>
        <begin position="6"/>
        <end position="116"/>
    </location>
</feature>
<dbReference type="GO" id="GO:0005829">
    <property type="term" value="C:cytosol"/>
    <property type="evidence" value="ECO:0007669"/>
    <property type="project" value="TreeGrafter"/>
</dbReference>
<dbReference type="OrthoDB" id="822409at2"/>
<evidence type="ECO:0000259" key="3">
    <source>
        <dbReference type="PROSITE" id="PS50110"/>
    </source>
</evidence>
<evidence type="ECO:0000313" key="5">
    <source>
        <dbReference type="Proteomes" id="UP000321926"/>
    </source>
</evidence>
<dbReference type="InterPro" id="IPR001789">
    <property type="entry name" value="Sig_transdc_resp-reg_receiver"/>
</dbReference>
<dbReference type="SMART" id="SM00850">
    <property type="entry name" value="LytTR"/>
    <property type="match status" value="1"/>
</dbReference>
<keyword evidence="5" id="KW-1185">Reference proteome</keyword>
<accession>A0A5C8KAF7</accession>
<dbReference type="GO" id="GO:0006355">
    <property type="term" value="P:regulation of DNA-templated transcription"/>
    <property type="evidence" value="ECO:0007669"/>
    <property type="project" value="TreeGrafter"/>
</dbReference>
<feature type="modified residue" description="4-aspartylphosphate" evidence="2">
    <location>
        <position position="57"/>
    </location>
</feature>
<dbReference type="PANTHER" id="PTHR48111:SF69">
    <property type="entry name" value="RESPONSE REGULATOR RECEIVER"/>
    <property type="match status" value="1"/>
</dbReference>
<dbReference type="RefSeq" id="WP_147920961.1">
    <property type="nucleotide sequence ID" value="NZ_VRTY01000018.1"/>
</dbReference>
<name>A0A5C8KAF7_9BACT</name>
<evidence type="ECO:0000256" key="2">
    <source>
        <dbReference type="PROSITE-ProRule" id="PRU00169"/>
    </source>
</evidence>
<reference evidence="4 5" key="1">
    <citation type="submission" date="2019-08" db="EMBL/GenBank/DDBJ databases">
        <authorList>
            <person name="Shi S."/>
        </authorList>
    </citation>
    <scope>NUCLEOTIDE SEQUENCE [LARGE SCALE GENOMIC DNA]</scope>
    <source>
        <strain evidence="4 5">GY10130</strain>
    </source>
</reference>